<dbReference type="InterPro" id="IPR029063">
    <property type="entry name" value="SAM-dependent_MTases_sf"/>
</dbReference>
<keyword evidence="2" id="KW-0808">Transferase</keyword>
<dbReference type="EMBL" id="CP137305">
    <property type="protein sequence ID" value="WQF75376.1"/>
    <property type="molecule type" value="Genomic_DNA"/>
</dbReference>
<dbReference type="Proteomes" id="UP001322277">
    <property type="component" value="Chromosome 1"/>
</dbReference>
<dbReference type="CDD" id="cd02440">
    <property type="entry name" value="AdoMet_MTases"/>
    <property type="match status" value="1"/>
</dbReference>
<dbReference type="Gene3D" id="3.40.50.150">
    <property type="entry name" value="Vaccinia Virus protein VP39"/>
    <property type="match status" value="1"/>
</dbReference>
<reference evidence="3" key="1">
    <citation type="journal article" date="2023" name="bioRxiv">
        <title>Complete genome of the Medicago anthracnose fungus, Colletotrichum destructivum, reveals a mini-chromosome-like region within a core chromosome.</title>
        <authorList>
            <person name="Lapalu N."/>
            <person name="Simon A."/>
            <person name="Lu A."/>
            <person name="Plaumann P.-L."/>
            <person name="Amselem J."/>
            <person name="Pigne S."/>
            <person name="Auger A."/>
            <person name="Koch C."/>
            <person name="Dallery J.-F."/>
            <person name="O'Connell R.J."/>
        </authorList>
    </citation>
    <scope>NUCLEOTIDE SEQUENCE [LARGE SCALE GENOMIC DNA]</scope>
    <source>
        <strain evidence="3">CBS 520.97</strain>
    </source>
</reference>
<dbReference type="AlphaFoldDB" id="A0AAX4HWW2"/>
<dbReference type="GeneID" id="87936893"/>
<dbReference type="KEGG" id="cdet:87936893"/>
<dbReference type="GO" id="GO:0032259">
    <property type="term" value="P:methylation"/>
    <property type="evidence" value="ECO:0007669"/>
    <property type="project" value="UniProtKB-KW"/>
</dbReference>
<protein>
    <submittedName>
        <fullName evidence="2">S-adenosyl-L-methionine-dependent methyltransferase superfamily</fullName>
    </submittedName>
</protein>
<dbReference type="GO" id="GO:0008168">
    <property type="term" value="F:methyltransferase activity"/>
    <property type="evidence" value="ECO:0007669"/>
    <property type="project" value="UniProtKB-KW"/>
</dbReference>
<dbReference type="SUPFAM" id="SSF53335">
    <property type="entry name" value="S-adenosyl-L-methionine-dependent methyltransferases"/>
    <property type="match status" value="1"/>
</dbReference>
<comment type="similarity">
    <text evidence="1">Belongs to the methyltransferase superfamily. LaeA methyltransferase family.</text>
</comment>
<evidence type="ECO:0000313" key="3">
    <source>
        <dbReference type="Proteomes" id="UP001322277"/>
    </source>
</evidence>
<gene>
    <name evidence="2" type="ORF">CDEST_00390</name>
</gene>
<organism evidence="2 3">
    <name type="scientific">Colletotrichum destructivum</name>
    <dbReference type="NCBI Taxonomy" id="34406"/>
    <lineage>
        <taxon>Eukaryota</taxon>
        <taxon>Fungi</taxon>
        <taxon>Dikarya</taxon>
        <taxon>Ascomycota</taxon>
        <taxon>Pezizomycotina</taxon>
        <taxon>Sordariomycetes</taxon>
        <taxon>Hypocreomycetidae</taxon>
        <taxon>Glomerellales</taxon>
        <taxon>Glomerellaceae</taxon>
        <taxon>Colletotrichum</taxon>
        <taxon>Colletotrichum destructivum species complex</taxon>
    </lineage>
</organism>
<dbReference type="PANTHER" id="PTHR43591">
    <property type="entry name" value="METHYLTRANSFERASE"/>
    <property type="match status" value="1"/>
</dbReference>
<proteinExistence type="inferred from homology"/>
<keyword evidence="3" id="KW-1185">Reference proteome</keyword>
<evidence type="ECO:0000256" key="1">
    <source>
        <dbReference type="ARBA" id="ARBA00038158"/>
    </source>
</evidence>
<dbReference type="Pfam" id="PF13489">
    <property type="entry name" value="Methyltransf_23"/>
    <property type="match status" value="1"/>
</dbReference>
<dbReference type="RefSeq" id="XP_062772600.1">
    <property type="nucleotide sequence ID" value="XM_062916549.1"/>
</dbReference>
<sequence>MAQGPIQFNPAVVGDLDDEGFSETMTLRGSTLSLSASVREYRTIHGRTFQTSSTTDYLYPNDEEQIEGFDITHHYLLMLMDDKLFVCPFEKGHNVLDIGTGTGIWAIDFADEFPSAEVIGTDISAIQPGWVPPNCRFQIDDAQLNWTFKKDHFDFIHARGLSGGIDDWQRLYDQAFEHLAPGGWFESMEADSQVRSENPGVEADPDHVLKQWAPLFWEAGDKTGRTFRMAQDDGRTPILMETCMRNAGFVDVEHRQWKIPVGGWAKDGRHRKIGYFAALYVDQGLEGWALRPLGEILGWSYERLLAFTAGMRNALRDTKSLPYFNYHVVYGRKPMPDV</sequence>
<keyword evidence="2" id="KW-0489">Methyltransferase</keyword>
<evidence type="ECO:0000313" key="2">
    <source>
        <dbReference type="EMBL" id="WQF75376.1"/>
    </source>
</evidence>
<accession>A0AAX4HWW2</accession>
<name>A0AAX4HWW2_9PEZI</name>
<dbReference type="PANTHER" id="PTHR43591:SF10">
    <property type="entry name" value="ABC TRANSMEMBRANE TYPE-1 DOMAIN-CONTAINING PROTEIN-RELATED"/>
    <property type="match status" value="1"/>
</dbReference>